<organism evidence="2 3">
    <name type="scientific">Hoeflea alexandrii</name>
    <dbReference type="NCBI Taxonomy" id="288436"/>
    <lineage>
        <taxon>Bacteria</taxon>
        <taxon>Pseudomonadati</taxon>
        <taxon>Pseudomonadota</taxon>
        <taxon>Alphaproteobacteria</taxon>
        <taxon>Hyphomicrobiales</taxon>
        <taxon>Rhizobiaceae</taxon>
        <taxon>Hoeflea</taxon>
    </lineage>
</organism>
<keyword evidence="1" id="KW-0812">Transmembrane</keyword>
<protein>
    <recommendedName>
        <fullName evidence="4">Fimbrial protein</fullName>
    </recommendedName>
</protein>
<keyword evidence="1" id="KW-1133">Transmembrane helix</keyword>
<dbReference type="RefSeq" id="WP_152007587.1">
    <property type="nucleotide sequence ID" value="NZ_JAAAML010000001.1"/>
</dbReference>
<reference evidence="2 3" key="1">
    <citation type="submission" date="2020-01" db="EMBL/GenBank/DDBJ databases">
        <title>Genomes of bacteria type strains.</title>
        <authorList>
            <person name="Chen J."/>
            <person name="Zhu S."/>
            <person name="Yang J."/>
        </authorList>
    </citation>
    <scope>NUCLEOTIDE SEQUENCE [LARGE SCALE GENOMIC DNA]</scope>
    <source>
        <strain evidence="2 3">DSM 16655</strain>
    </source>
</reference>
<name>A0ABT1CL30_9HYPH</name>
<proteinExistence type="predicted"/>
<evidence type="ECO:0000313" key="3">
    <source>
        <dbReference type="Proteomes" id="UP001320715"/>
    </source>
</evidence>
<dbReference type="Proteomes" id="UP001320715">
    <property type="component" value="Unassembled WGS sequence"/>
</dbReference>
<evidence type="ECO:0000256" key="1">
    <source>
        <dbReference type="SAM" id="Phobius"/>
    </source>
</evidence>
<accession>A0ABT1CL30</accession>
<gene>
    <name evidence="2" type="ORF">GTW23_01875</name>
</gene>
<dbReference type="EMBL" id="JAAAML010000001">
    <property type="protein sequence ID" value="MCO6406908.1"/>
    <property type="molecule type" value="Genomic_DNA"/>
</dbReference>
<feature type="transmembrane region" description="Helical" evidence="1">
    <location>
        <begin position="28"/>
        <end position="49"/>
    </location>
</feature>
<keyword evidence="1" id="KW-0472">Membrane</keyword>
<evidence type="ECO:0008006" key="4">
    <source>
        <dbReference type="Google" id="ProtNLM"/>
    </source>
</evidence>
<sequence>MSKINEDDLDEKPLDPEMEKVRRKMVRLLAVSIGIMFIGLMTVLGAIVYKFTQADDPAAGTAQVAGSAGSVPSDAPVEGVAALPAGFVVESVSLDGNRIGFFGRAADGSRRVIVHDIAVGRIVSDIVVITR</sequence>
<comment type="caution">
    <text evidence="2">The sequence shown here is derived from an EMBL/GenBank/DDBJ whole genome shotgun (WGS) entry which is preliminary data.</text>
</comment>
<evidence type="ECO:0000313" key="2">
    <source>
        <dbReference type="EMBL" id="MCO6406908.1"/>
    </source>
</evidence>
<keyword evidence="3" id="KW-1185">Reference proteome</keyword>